<feature type="region of interest" description="Disordered" evidence="1">
    <location>
        <begin position="32"/>
        <end position="82"/>
    </location>
</feature>
<feature type="signal peptide" evidence="2">
    <location>
        <begin position="1"/>
        <end position="20"/>
    </location>
</feature>
<evidence type="ECO:0008006" key="5">
    <source>
        <dbReference type="Google" id="ProtNLM"/>
    </source>
</evidence>
<sequence length="82" mass="9020">MKTFLALAAAATGLLTGCVAVPVGEPAVHVSGTIAGHHHHRHRHHPPARAYNGPPPPRYWRDRDGDGVPNGHDRRPHNPYRY</sequence>
<proteinExistence type="predicted"/>
<accession>A0ABQ4PZ57</accession>
<dbReference type="Proteomes" id="UP000887222">
    <property type="component" value="Unassembled WGS sequence"/>
</dbReference>
<evidence type="ECO:0000313" key="3">
    <source>
        <dbReference type="EMBL" id="GIZ50183.1"/>
    </source>
</evidence>
<organism evidence="3 4">
    <name type="scientific">Noviherbaspirillum aridicola</name>
    <dbReference type="NCBI Taxonomy" id="2849687"/>
    <lineage>
        <taxon>Bacteria</taxon>
        <taxon>Pseudomonadati</taxon>
        <taxon>Pseudomonadota</taxon>
        <taxon>Betaproteobacteria</taxon>
        <taxon>Burkholderiales</taxon>
        <taxon>Oxalobacteraceae</taxon>
        <taxon>Noviherbaspirillum</taxon>
    </lineage>
</organism>
<keyword evidence="4" id="KW-1185">Reference proteome</keyword>
<gene>
    <name evidence="3" type="ORF">NCCP691_01970</name>
</gene>
<dbReference type="PROSITE" id="PS51257">
    <property type="entry name" value="PROKAR_LIPOPROTEIN"/>
    <property type="match status" value="1"/>
</dbReference>
<name>A0ABQ4PZ57_9BURK</name>
<evidence type="ECO:0000313" key="4">
    <source>
        <dbReference type="Proteomes" id="UP000887222"/>
    </source>
</evidence>
<reference evidence="3 4" key="1">
    <citation type="journal article" date="2022" name="Int. J. Syst. Evol. Microbiol.">
        <title>Noviherbaspirillum aridicola sp. nov., isolated from an arid soil in Pakistan.</title>
        <authorList>
            <person name="Khan I.U."/>
            <person name="Saqib M."/>
            <person name="Amin A."/>
            <person name="Hussain F."/>
            <person name="Li L."/>
            <person name="Liu Y.H."/>
            <person name="Fang B.Z."/>
            <person name="Ahmed I."/>
            <person name="Li W.J."/>
        </authorList>
    </citation>
    <scope>NUCLEOTIDE SEQUENCE [LARGE SCALE GENOMIC DNA]</scope>
    <source>
        <strain evidence="3 4">NCCP-691</strain>
    </source>
</reference>
<keyword evidence="2" id="KW-0732">Signal</keyword>
<comment type="caution">
    <text evidence="3">The sequence shown here is derived from an EMBL/GenBank/DDBJ whole genome shotgun (WGS) entry which is preliminary data.</text>
</comment>
<feature type="compositionally biased region" description="Basic residues" evidence="1">
    <location>
        <begin position="36"/>
        <end position="47"/>
    </location>
</feature>
<protein>
    <recommendedName>
        <fullName evidence="5">Lipoprotein</fullName>
    </recommendedName>
</protein>
<dbReference type="RefSeq" id="WP_220806365.1">
    <property type="nucleotide sequence ID" value="NZ_BPMK01000001.1"/>
</dbReference>
<feature type="chain" id="PRO_5045515103" description="Lipoprotein" evidence="2">
    <location>
        <begin position="21"/>
        <end position="82"/>
    </location>
</feature>
<dbReference type="EMBL" id="BPMK01000001">
    <property type="protein sequence ID" value="GIZ50183.1"/>
    <property type="molecule type" value="Genomic_DNA"/>
</dbReference>
<evidence type="ECO:0000256" key="2">
    <source>
        <dbReference type="SAM" id="SignalP"/>
    </source>
</evidence>
<evidence type="ECO:0000256" key="1">
    <source>
        <dbReference type="SAM" id="MobiDB-lite"/>
    </source>
</evidence>